<sequence>MTIGESARIYLLEADFFFLVGIFNRDLLVGIDRYFT</sequence>
<dbReference type="Proteomes" id="UP000031847">
    <property type="component" value="Unassembled WGS sequence"/>
</dbReference>
<dbReference type="EMBL" id="BBSI01000022">
    <property type="protein sequence ID" value="GAM80263.1"/>
    <property type="molecule type" value="Genomic_DNA"/>
</dbReference>
<reference evidence="1 2" key="1">
    <citation type="submission" date="2015-01" db="EMBL/GenBank/DDBJ databases">
        <title>Lactococcus lactis subsp.lactis JCM 5805 whole genome shotgun sequence.</title>
        <authorList>
            <person name="Fujii T."/>
            <person name="Tomita Y."/>
            <person name="Ikushima S."/>
            <person name="Fujiwara D."/>
        </authorList>
    </citation>
    <scope>NUCLEOTIDE SEQUENCE [LARGE SCALE GENOMIC DNA]</scope>
    <source>
        <strain evidence="1 2">JCM 5805</strain>
    </source>
</reference>
<evidence type="ECO:0000313" key="1">
    <source>
        <dbReference type="EMBL" id="GAM80263.1"/>
    </source>
</evidence>
<proteinExistence type="predicted"/>
<name>A0A0B8QZB0_LACLL</name>
<comment type="caution">
    <text evidence="1">The sequence shown here is derived from an EMBL/GenBank/DDBJ whole genome shotgun (WGS) entry which is preliminary data.</text>
</comment>
<dbReference type="AlphaFoldDB" id="A0A0B8QZB0"/>
<gene>
    <name evidence="1" type="ORF">JCM5805K_1374</name>
</gene>
<accession>A0A0B8QZB0</accession>
<organism evidence="1 2">
    <name type="scientific">Lactococcus lactis subsp. lactis</name>
    <name type="common">Streptococcus lactis</name>
    <dbReference type="NCBI Taxonomy" id="1360"/>
    <lineage>
        <taxon>Bacteria</taxon>
        <taxon>Bacillati</taxon>
        <taxon>Bacillota</taxon>
        <taxon>Bacilli</taxon>
        <taxon>Lactobacillales</taxon>
        <taxon>Streptococcaceae</taxon>
        <taxon>Lactococcus</taxon>
    </lineage>
</organism>
<protein>
    <submittedName>
        <fullName evidence="1">Uncharacterized protein</fullName>
    </submittedName>
</protein>
<evidence type="ECO:0000313" key="2">
    <source>
        <dbReference type="Proteomes" id="UP000031847"/>
    </source>
</evidence>